<dbReference type="InterPro" id="IPR055411">
    <property type="entry name" value="LRR_FXL15/At3g58940/PEG3-like"/>
</dbReference>
<accession>A0A2N9HBH9</accession>
<name>A0A2N9HBH9_FAGSY</name>
<protein>
    <recommendedName>
        <fullName evidence="1">F-box domain-containing protein</fullName>
    </recommendedName>
</protein>
<dbReference type="PANTHER" id="PTHR31900:SF34">
    <property type="entry name" value="EMB|CAB62440.1-RELATED"/>
    <property type="match status" value="1"/>
</dbReference>
<organism evidence="2">
    <name type="scientific">Fagus sylvatica</name>
    <name type="common">Beechnut</name>
    <dbReference type="NCBI Taxonomy" id="28930"/>
    <lineage>
        <taxon>Eukaryota</taxon>
        <taxon>Viridiplantae</taxon>
        <taxon>Streptophyta</taxon>
        <taxon>Embryophyta</taxon>
        <taxon>Tracheophyta</taxon>
        <taxon>Spermatophyta</taxon>
        <taxon>Magnoliopsida</taxon>
        <taxon>eudicotyledons</taxon>
        <taxon>Gunneridae</taxon>
        <taxon>Pentapetalae</taxon>
        <taxon>rosids</taxon>
        <taxon>fabids</taxon>
        <taxon>Fagales</taxon>
        <taxon>Fagaceae</taxon>
        <taxon>Fagus</taxon>
    </lineage>
</organism>
<dbReference type="InterPro" id="IPR032675">
    <property type="entry name" value="LRR_dom_sf"/>
</dbReference>
<reference evidence="2" key="1">
    <citation type="submission" date="2018-02" db="EMBL/GenBank/DDBJ databases">
        <authorList>
            <person name="Cohen D.B."/>
            <person name="Kent A.D."/>
        </authorList>
    </citation>
    <scope>NUCLEOTIDE SEQUENCE</scope>
</reference>
<dbReference type="CDD" id="cd22160">
    <property type="entry name" value="F-box_AtFBL13-like"/>
    <property type="match status" value="1"/>
</dbReference>
<dbReference type="InterPro" id="IPR036047">
    <property type="entry name" value="F-box-like_dom_sf"/>
</dbReference>
<evidence type="ECO:0000313" key="2">
    <source>
        <dbReference type="EMBL" id="SPD09001.1"/>
    </source>
</evidence>
<feature type="domain" description="F-box" evidence="1">
    <location>
        <begin position="7"/>
        <end position="61"/>
    </location>
</feature>
<dbReference type="SMART" id="SM00579">
    <property type="entry name" value="FBD"/>
    <property type="match status" value="3"/>
</dbReference>
<dbReference type="PROSITE" id="PS50181">
    <property type="entry name" value="FBOX"/>
    <property type="match status" value="1"/>
</dbReference>
<dbReference type="SUPFAM" id="SSF52058">
    <property type="entry name" value="L domain-like"/>
    <property type="match status" value="1"/>
</dbReference>
<dbReference type="SUPFAM" id="SSF52047">
    <property type="entry name" value="RNI-like"/>
    <property type="match status" value="2"/>
</dbReference>
<dbReference type="InterPro" id="IPR050232">
    <property type="entry name" value="FBL13/AtMIF1-like"/>
</dbReference>
<dbReference type="Pfam" id="PF08387">
    <property type="entry name" value="FBD"/>
    <property type="match status" value="2"/>
</dbReference>
<dbReference type="Pfam" id="PF24758">
    <property type="entry name" value="LRR_At5g56370"/>
    <property type="match status" value="3"/>
</dbReference>
<proteinExistence type="predicted"/>
<dbReference type="InterPro" id="IPR001810">
    <property type="entry name" value="F-box_dom"/>
</dbReference>
<dbReference type="Gene3D" id="3.80.10.10">
    <property type="entry name" value="Ribonuclease Inhibitor"/>
    <property type="match status" value="3"/>
</dbReference>
<dbReference type="Pfam" id="PF00646">
    <property type="entry name" value="F-box"/>
    <property type="match status" value="1"/>
</dbReference>
<dbReference type="SUPFAM" id="SSF81383">
    <property type="entry name" value="F-box domain"/>
    <property type="match status" value="1"/>
</dbReference>
<evidence type="ECO:0000259" key="1">
    <source>
        <dbReference type="PROSITE" id="PS50181"/>
    </source>
</evidence>
<dbReference type="InterPro" id="IPR006566">
    <property type="entry name" value="FBD"/>
</dbReference>
<dbReference type="InterPro" id="IPR053781">
    <property type="entry name" value="F-box_AtFBL13-like"/>
</dbReference>
<dbReference type="AlphaFoldDB" id="A0A2N9HBH9"/>
<gene>
    <name evidence="2" type="ORF">FSB_LOCUS36883</name>
</gene>
<sequence length="1126" mass="129534">MAQNNNSDKISNLPDSILCHILSFLPTIEAVATSILSSRWTPLWTLVPNLDFDVDELNKTLTSSSSDQCHFSFAQILSRVWALRNVNSVEKFQLKWLLSHCDPIDVDSCVRAVILRGVEQLCLNISHEEPLKLPRSLFICKTLVHLTLRGDIVIHPHSASSLPTLKTLHLEHVKYANDESLCRLLSCCPILQTLHLRTFDIQRRIKIIVPTLKRLHIHISFMNIILEINSPNLEYLYFNGHLSQVVLLENLSKLIEAVVWDDDNGRNRAKDFIRLLNNVKYLHWKRITTECRINTYIIHPPMFHNLARLNFQGCCCYWLVLQSMFERAPNLEEIVFEPSDELELVRDILEKARFLKKLTITSNLKDLEENPVLLKELLCFPRLSRKLVVGGKWSYATDEAVWKTVWTLVPNLYFDVDKIEKILNSLSSDQYQFSFAQILFRVWALRNVNRVQKFRLKCRHFDIDPIDVDSCVRAVIARDVEHIHLNISYDEPLKMPCSLFICKTLVVLKLKGDISVYPPCASSLPSLKTLYLDSVTYSEESLFRFLSGCPVLQNLFIIQQDTLGGGCTIEVKIIVPSLKKLHIWIDDLDYMLEINAPSLEYLYFRGRWGPWVLLENMSNLFEAVVAMDSDDSEARDHGIWTWDFIRALYNVKSLHLYEDTTRCLIFSSDLDPPMFYNLVSLSFHYCCKWHALPLVLEQTPNLEMLFFKRISCGFHKERSASGNIRIDEPHTVPKCLSSQLTTFHFEGFGWAKDELEVVRYILKNARFLKKLTITSSLPDSDVKLLLLKEIIGCFQSALVNIHGFRAAIARGVKELELEVNIRFGSFPPLYFPCSVFNGNTLVILKLGSFIVLESSPGSSFVFPSLQILHLIITNVDSDSHHDSLSRLHAFCPVLQELFVAIYECRFELDINVPALEYLRFEGNLGDVSLENLPNSVKPVLDLNSVGLDYVSEHGNSVWDLLGQLCNVESLHLYSETVGCLRSASEFDPPMFHKLSFLNFGVDDHLNYVLPLLLHRTPNLEVLVFDMERTNSFIDHGYRNFTLDRTFYKDPQDDPKCLSSRLTTCHFKGFEGLKGEMELVRRILKRARVLKTMKISSSGLNSEEKLCVLKELLMFPRHSRTCQIAFS</sequence>
<dbReference type="PANTHER" id="PTHR31900">
    <property type="entry name" value="F-BOX/RNI SUPERFAMILY PROTEIN-RELATED"/>
    <property type="match status" value="1"/>
</dbReference>
<dbReference type="EMBL" id="OIVN01003128">
    <property type="protein sequence ID" value="SPD09001.1"/>
    <property type="molecule type" value="Genomic_DNA"/>
</dbReference>